<dbReference type="InterPro" id="IPR001647">
    <property type="entry name" value="HTH_TetR"/>
</dbReference>
<dbReference type="PANTHER" id="PTHR30055">
    <property type="entry name" value="HTH-TYPE TRANSCRIPTIONAL REGULATOR RUTR"/>
    <property type="match status" value="1"/>
</dbReference>
<comment type="caution">
    <text evidence="6">The sequence shown here is derived from an EMBL/GenBank/DDBJ whole genome shotgun (WGS) entry which is preliminary data.</text>
</comment>
<dbReference type="AlphaFoldDB" id="A0A2W5F6F3"/>
<keyword evidence="3" id="KW-0804">Transcription</keyword>
<dbReference type="SUPFAM" id="SSF46689">
    <property type="entry name" value="Homeodomain-like"/>
    <property type="match status" value="1"/>
</dbReference>
<proteinExistence type="predicted"/>
<dbReference type="PROSITE" id="PS01081">
    <property type="entry name" value="HTH_TETR_1"/>
    <property type="match status" value="1"/>
</dbReference>
<organism evidence="6 7">
    <name type="scientific">Agrobacterium fabrum</name>
    <dbReference type="NCBI Taxonomy" id="1176649"/>
    <lineage>
        <taxon>Bacteria</taxon>
        <taxon>Pseudomonadati</taxon>
        <taxon>Pseudomonadota</taxon>
        <taxon>Alphaproteobacteria</taxon>
        <taxon>Hyphomicrobiales</taxon>
        <taxon>Rhizobiaceae</taxon>
        <taxon>Rhizobium/Agrobacterium group</taxon>
        <taxon>Agrobacterium</taxon>
        <taxon>Agrobacterium tumefaciens complex</taxon>
    </lineage>
</organism>
<reference evidence="6 7" key="1">
    <citation type="submission" date="2017-08" db="EMBL/GenBank/DDBJ databases">
        <title>Infants hospitalized years apart are colonized by the same room-sourced microbial strains.</title>
        <authorList>
            <person name="Brooks B."/>
            <person name="Olm M.R."/>
            <person name="Firek B.A."/>
            <person name="Baker R."/>
            <person name="Thomas B.C."/>
            <person name="Morowitz M.J."/>
            <person name="Banfield J.F."/>
        </authorList>
    </citation>
    <scope>NUCLEOTIDE SEQUENCE [LARGE SCALE GENOMIC DNA]</scope>
    <source>
        <strain evidence="6">S2_009_000_R2_73</strain>
    </source>
</reference>
<evidence type="ECO:0000256" key="1">
    <source>
        <dbReference type="ARBA" id="ARBA00023015"/>
    </source>
</evidence>
<dbReference type="PANTHER" id="PTHR30055:SF234">
    <property type="entry name" value="HTH-TYPE TRANSCRIPTIONAL REGULATOR BETI"/>
    <property type="match status" value="1"/>
</dbReference>
<gene>
    <name evidence="6" type="ORF">DI595_09860</name>
</gene>
<feature type="DNA-binding region" description="H-T-H motif" evidence="4">
    <location>
        <begin position="28"/>
        <end position="47"/>
    </location>
</feature>
<sequence>MNDEDSKRRQLIDAALATVSRYGFRKTSMQDIADAAGVSRAALYLHFGNKEDVFRSVTASLHADALAQARRAFFDNAPFAARLRNGLCAFMLGMMAPIHSSPHGQELFDANMALAADINADGKRQLLALLVELIEKAETSGDIVLHPVAASPATLADMIFAGVSGMKYAGDGLEALERRITLLADILGAALTPSI</sequence>
<dbReference type="EMBL" id="QFOL01000092">
    <property type="protein sequence ID" value="PZP50998.1"/>
    <property type="molecule type" value="Genomic_DNA"/>
</dbReference>
<dbReference type="InterPro" id="IPR009057">
    <property type="entry name" value="Homeodomain-like_sf"/>
</dbReference>
<dbReference type="InterPro" id="IPR023772">
    <property type="entry name" value="DNA-bd_HTH_TetR-type_CS"/>
</dbReference>
<dbReference type="Proteomes" id="UP000249769">
    <property type="component" value="Unassembled WGS sequence"/>
</dbReference>
<evidence type="ECO:0000313" key="6">
    <source>
        <dbReference type="EMBL" id="PZP50998.1"/>
    </source>
</evidence>
<dbReference type="PRINTS" id="PR00455">
    <property type="entry name" value="HTHTETR"/>
</dbReference>
<keyword evidence="2 4" id="KW-0238">DNA-binding</keyword>
<dbReference type="InterPro" id="IPR050109">
    <property type="entry name" value="HTH-type_TetR-like_transc_reg"/>
</dbReference>
<feature type="domain" description="HTH tetR-type" evidence="5">
    <location>
        <begin position="5"/>
        <end position="65"/>
    </location>
</feature>
<evidence type="ECO:0000256" key="2">
    <source>
        <dbReference type="ARBA" id="ARBA00023125"/>
    </source>
</evidence>
<dbReference type="Gene3D" id="1.10.357.10">
    <property type="entry name" value="Tetracycline Repressor, domain 2"/>
    <property type="match status" value="1"/>
</dbReference>
<evidence type="ECO:0000256" key="4">
    <source>
        <dbReference type="PROSITE-ProRule" id="PRU00335"/>
    </source>
</evidence>
<dbReference type="GO" id="GO:0000976">
    <property type="term" value="F:transcription cis-regulatory region binding"/>
    <property type="evidence" value="ECO:0007669"/>
    <property type="project" value="TreeGrafter"/>
</dbReference>
<evidence type="ECO:0000259" key="5">
    <source>
        <dbReference type="PROSITE" id="PS50977"/>
    </source>
</evidence>
<name>A0A2W5F6F3_9HYPH</name>
<evidence type="ECO:0000313" key="7">
    <source>
        <dbReference type="Proteomes" id="UP000249769"/>
    </source>
</evidence>
<keyword evidence="1" id="KW-0805">Transcription regulation</keyword>
<dbReference type="Pfam" id="PF00440">
    <property type="entry name" value="TetR_N"/>
    <property type="match status" value="1"/>
</dbReference>
<dbReference type="PROSITE" id="PS50977">
    <property type="entry name" value="HTH_TETR_2"/>
    <property type="match status" value="1"/>
</dbReference>
<evidence type="ECO:0000256" key="3">
    <source>
        <dbReference type="ARBA" id="ARBA00023163"/>
    </source>
</evidence>
<accession>A0A2W5F6F3</accession>
<protein>
    <recommendedName>
        <fullName evidence="5">HTH tetR-type domain-containing protein</fullName>
    </recommendedName>
</protein>
<dbReference type="GO" id="GO:0003700">
    <property type="term" value="F:DNA-binding transcription factor activity"/>
    <property type="evidence" value="ECO:0007669"/>
    <property type="project" value="TreeGrafter"/>
</dbReference>